<feature type="domain" description="Transposable element P transposase-like GTP-binding insertion" evidence="4">
    <location>
        <begin position="308"/>
        <end position="403"/>
    </location>
</feature>
<feature type="compositionally biased region" description="Low complexity" evidence="2">
    <location>
        <begin position="700"/>
        <end position="713"/>
    </location>
</feature>
<keyword evidence="1" id="KW-0175">Coiled coil</keyword>
<sequence>GANMVTTSIPTDVLTKLHKRIAELEAEDRCLKQKLRKLTSEKQHFHSALSKVFNKDQLQSLSRLSNKGSKWDAETIKKCLQIHFACGSTGYHLLLDQGQPMPSARTLRRSIETIKFRLGILSEVFQLLKAKVLHLNEKERKCVLMIDEMAIVERIEYDSGTESILGFTNLPMPGTTGSHAASHALVFMIGGVSSRWKQVVAYYYTGDSFSGIDAGKIVDNILEKCFGLGLDVIAVTTDMGPGNRSMWKHFGVNAGKYSVVQNSIASPNNQNERIAFLADVPHIVKNLNGHLVRGQTITLPKETVEKYHLTSAKISIEPVARLIEFQENKTYKIAPNLKKELLSPGQFDKMKVSNALKLFSHSTASALEFMVMNYGWEEEVLTTAWFLQRVNHWFDLMSSRHPIMALSLLNMTKYKEALEFLSDFKDMFLALKIGDGNFKPVQTGVALSTTSVLQLQDRLLHKEGYTFVLTSRFTQDSLENFFSTVRRRNPIPTPLEFKTALRIITLSQYLKHVSSSSYECDDGAFYLADLTDSQPMDSLQECQDAQELQEECEMPAMELADKNAFIYFAGYIVSRVLKNDVTCDVCAAAVQTEESSKPEYTQLQDIKDYKPGALTRVSDSVAEMLLKCEGVFKGEIEKLIHQENIWTTLSAAMKTTCRKINLPECHEIKEKLIRRFSRARIRFYVKESTRKAAEKRSAKKCSSSKSMAAPRRI</sequence>
<dbReference type="PANTHER" id="PTHR47577:SF2">
    <property type="entry name" value="THAP DOMAIN CONTAINING 9"/>
    <property type="match status" value="1"/>
</dbReference>
<proteinExistence type="predicted"/>
<evidence type="ECO:0000259" key="4">
    <source>
        <dbReference type="Pfam" id="PF21788"/>
    </source>
</evidence>
<dbReference type="Pfam" id="PF21788">
    <property type="entry name" value="TNP-like_GBD"/>
    <property type="match status" value="1"/>
</dbReference>
<name>A0A147BMN8_IXORI</name>
<dbReference type="AlphaFoldDB" id="A0A147BMN8"/>
<dbReference type="InterPro" id="IPR048365">
    <property type="entry name" value="TNP-like_RNaseH_N"/>
</dbReference>
<dbReference type="PANTHER" id="PTHR47577">
    <property type="entry name" value="THAP DOMAIN-CONTAINING PROTEIN 6"/>
    <property type="match status" value="1"/>
</dbReference>
<feature type="region of interest" description="Disordered" evidence="2">
    <location>
        <begin position="692"/>
        <end position="713"/>
    </location>
</feature>
<reference evidence="5" key="1">
    <citation type="journal article" date="2018" name="PLoS Negl. Trop. Dis.">
        <title>Sialome diversity of ticks revealed by RNAseq of single tick salivary glands.</title>
        <authorList>
            <person name="Perner J."/>
            <person name="Kropackova S."/>
            <person name="Kopacek P."/>
            <person name="Ribeiro J.M."/>
        </authorList>
    </citation>
    <scope>NUCLEOTIDE SEQUENCE</scope>
    <source>
        <strain evidence="5">Siblings of single egg batch collected in Ceske Budejovice</strain>
        <tissue evidence="5">Salivary glands</tissue>
    </source>
</reference>
<evidence type="ECO:0000259" key="3">
    <source>
        <dbReference type="Pfam" id="PF21787"/>
    </source>
</evidence>
<feature type="non-terminal residue" evidence="5">
    <location>
        <position position="1"/>
    </location>
</feature>
<accession>A0A147BMN8</accession>
<dbReference type="InterPro" id="IPR048366">
    <property type="entry name" value="TNP-like_GBD"/>
</dbReference>
<feature type="coiled-coil region" evidence="1">
    <location>
        <begin position="14"/>
        <end position="41"/>
    </location>
</feature>
<protein>
    <submittedName>
        <fullName evidence="5">Putative p-32 hm</fullName>
    </submittedName>
</protein>
<dbReference type="Pfam" id="PF21787">
    <property type="entry name" value="TNP-like_RNaseH_N"/>
    <property type="match status" value="1"/>
</dbReference>
<organism evidence="5">
    <name type="scientific">Ixodes ricinus</name>
    <name type="common">Common tick</name>
    <name type="synonym">Acarus ricinus</name>
    <dbReference type="NCBI Taxonomy" id="34613"/>
    <lineage>
        <taxon>Eukaryota</taxon>
        <taxon>Metazoa</taxon>
        <taxon>Ecdysozoa</taxon>
        <taxon>Arthropoda</taxon>
        <taxon>Chelicerata</taxon>
        <taxon>Arachnida</taxon>
        <taxon>Acari</taxon>
        <taxon>Parasitiformes</taxon>
        <taxon>Ixodida</taxon>
        <taxon>Ixodoidea</taxon>
        <taxon>Ixodidae</taxon>
        <taxon>Ixodinae</taxon>
        <taxon>Ixodes</taxon>
    </lineage>
</organism>
<evidence type="ECO:0000256" key="2">
    <source>
        <dbReference type="SAM" id="MobiDB-lite"/>
    </source>
</evidence>
<feature type="domain" description="Transposable element P transposase-like RNase H" evidence="3">
    <location>
        <begin position="118"/>
        <end position="251"/>
    </location>
</feature>
<evidence type="ECO:0000256" key="1">
    <source>
        <dbReference type="SAM" id="Coils"/>
    </source>
</evidence>
<dbReference type="EMBL" id="GEGO01003378">
    <property type="protein sequence ID" value="JAR92026.1"/>
    <property type="molecule type" value="Transcribed_RNA"/>
</dbReference>
<evidence type="ECO:0000313" key="5">
    <source>
        <dbReference type="EMBL" id="JAR92026.1"/>
    </source>
</evidence>